<dbReference type="InterPro" id="IPR011467">
    <property type="entry name" value="DUF1573"/>
</dbReference>
<organism evidence="7 8">
    <name type="scientific">Candidatus Alistipes avicola</name>
    <dbReference type="NCBI Taxonomy" id="2838432"/>
    <lineage>
        <taxon>Bacteria</taxon>
        <taxon>Pseudomonadati</taxon>
        <taxon>Bacteroidota</taxon>
        <taxon>Bacteroidia</taxon>
        <taxon>Bacteroidales</taxon>
        <taxon>Rikenellaceae</taxon>
        <taxon>Alistipes</taxon>
    </lineage>
</organism>
<dbReference type="PANTHER" id="PTHR37833">
    <property type="entry name" value="LIPOPROTEIN-RELATED"/>
    <property type="match status" value="1"/>
</dbReference>
<keyword evidence="3" id="KW-0963">Cytoplasm</keyword>
<comment type="subcellular location">
    <subcellularLocation>
        <location evidence="1">Cell projection</location>
        <location evidence="1">Cilium</location>
    </subcellularLocation>
    <subcellularLocation>
        <location evidence="2">Cytoplasm</location>
    </subcellularLocation>
</comment>
<feature type="domain" description="HYDIN/VesB/CFA65-like Ig-like" evidence="6">
    <location>
        <begin position="308"/>
        <end position="383"/>
    </location>
</feature>
<evidence type="ECO:0000256" key="4">
    <source>
        <dbReference type="ARBA" id="ARBA00023069"/>
    </source>
</evidence>
<proteinExistence type="predicted"/>
<dbReference type="AlphaFoldDB" id="A0A9D2IAZ0"/>
<evidence type="ECO:0000313" key="7">
    <source>
        <dbReference type="EMBL" id="HJA98099.1"/>
    </source>
</evidence>
<dbReference type="InterPro" id="IPR053879">
    <property type="entry name" value="HYDIN_VesB_CFA65-like_Ig"/>
</dbReference>
<reference evidence="7" key="1">
    <citation type="journal article" date="2021" name="PeerJ">
        <title>Extensive microbial diversity within the chicken gut microbiome revealed by metagenomics and culture.</title>
        <authorList>
            <person name="Gilroy R."/>
            <person name="Ravi A."/>
            <person name="Getino M."/>
            <person name="Pursley I."/>
            <person name="Horton D.L."/>
            <person name="Alikhan N.F."/>
            <person name="Baker D."/>
            <person name="Gharbi K."/>
            <person name="Hall N."/>
            <person name="Watson M."/>
            <person name="Adriaenssens E.M."/>
            <person name="Foster-Nyarko E."/>
            <person name="Jarju S."/>
            <person name="Secka A."/>
            <person name="Antonio M."/>
            <person name="Oren A."/>
            <person name="Chaudhuri R.R."/>
            <person name="La Ragione R."/>
            <person name="Hildebrand F."/>
            <person name="Pallen M.J."/>
        </authorList>
    </citation>
    <scope>NUCLEOTIDE SEQUENCE</scope>
    <source>
        <strain evidence="7">CHK169-11906</strain>
    </source>
</reference>
<keyword evidence="4" id="KW-0969">Cilium</keyword>
<reference evidence="7" key="2">
    <citation type="submission" date="2021-04" db="EMBL/GenBank/DDBJ databases">
        <authorList>
            <person name="Gilroy R."/>
        </authorList>
    </citation>
    <scope>NUCLEOTIDE SEQUENCE</scope>
    <source>
        <strain evidence="7">CHK169-11906</strain>
    </source>
</reference>
<sequence>MQIYSKFSFLQNFVHFFHKKPIFVPANKVSCAMFPKRLLLYIFLLTSTLTGFSQPKLVFDEPSWDFGTIRETDGPVFHRFVCRNEGDIPGIILEVTSTCGCTRPEFSRKPIMPGQSGVVTVTYDPTNRPGTFSREVAVFTVDRKIAAKLRVSGEVIGRPKTPQELYPVDCGQGLRIDCEYHSFSNICHGRTTLTEIGYINLSDRPVTLELRPKQASGFLDAEYPRQIAPHEKGVFTFSYTLAQDASYYGTIQEVLELLVNGKPSRKYIYLHGFSVDDPSSVDQEKAPEWQLSKNIITFGPLKRTNIPVKQHITISNTGKSTLKIRAIEAPVGVECSLQPGDGIRPGETRGISVSLDASQQEYGTWSRRIILIANDPLRPVQSIRLTAIIED</sequence>
<dbReference type="PANTHER" id="PTHR37833:SF1">
    <property type="entry name" value="SIGNAL PEPTIDE PROTEIN"/>
    <property type="match status" value="1"/>
</dbReference>
<name>A0A9D2IAZ0_9BACT</name>
<evidence type="ECO:0000313" key="8">
    <source>
        <dbReference type="Proteomes" id="UP000824259"/>
    </source>
</evidence>
<protein>
    <submittedName>
        <fullName evidence="7">DUF1573 domain-containing protein</fullName>
    </submittedName>
</protein>
<dbReference type="Proteomes" id="UP000824259">
    <property type="component" value="Unassembled WGS sequence"/>
</dbReference>
<dbReference type="Pfam" id="PF22544">
    <property type="entry name" value="HYDIN_VesB_CFA65-like_Ig"/>
    <property type="match status" value="1"/>
</dbReference>
<evidence type="ECO:0000256" key="5">
    <source>
        <dbReference type="ARBA" id="ARBA00023273"/>
    </source>
</evidence>
<evidence type="ECO:0000256" key="3">
    <source>
        <dbReference type="ARBA" id="ARBA00022490"/>
    </source>
</evidence>
<comment type="caution">
    <text evidence="7">The sequence shown here is derived from an EMBL/GenBank/DDBJ whole genome shotgun (WGS) entry which is preliminary data.</text>
</comment>
<accession>A0A9D2IAZ0</accession>
<evidence type="ECO:0000256" key="2">
    <source>
        <dbReference type="ARBA" id="ARBA00004496"/>
    </source>
</evidence>
<dbReference type="InterPro" id="IPR013783">
    <property type="entry name" value="Ig-like_fold"/>
</dbReference>
<dbReference type="Gene3D" id="2.60.40.10">
    <property type="entry name" value="Immunoglobulins"/>
    <property type="match status" value="2"/>
</dbReference>
<dbReference type="EMBL" id="DWYR01000003">
    <property type="protein sequence ID" value="HJA98099.1"/>
    <property type="molecule type" value="Genomic_DNA"/>
</dbReference>
<evidence type="ECO:0000259" key="6">
    <source>
        <dbReference type="Pfam" id="PF22544"/>
    </source>
</evidence>
<gene>
    <name evidence="7" type="ORF">H9779_00640</name>
</gene>
<evidence type="ECO:0000256" key="1">
    <source>
        <dbReference type="ARBA" id="ARBA00004138"/>
    </source>
</evidence>
<dbReference type="Pfam" id="PF07610">
    <property type="entry name" value="DUF1573"/>
    <property type="match status" value="1"/>
</dbReference>
<keyword evidence="5" id="KW-0966">Cell projection</keyword>